<dbReference type="OMA" id="MEEQNEP"/>
<sequence>MAQNFCDDNEKLSQQLQAFWEVEHMGILNHKDEESVEGPVLAEFRRKIRRKDEKYEVCLPWKDNAPELDCNVKEAKDRLAKLTRRLQKNEELLIRYDWTAGYLPN</sequence>
<evidence type="ECO:0000313" key="2">
    <source>
        <dbReference type="EMBL" id="KAH9377742.1"/>
    </source>
</evidence>
<feature type="coiled-coil region" evidence="1">
    <location>
        <begin position="65"/>
        <end position="92"/>
    </location>
</feature>
<protein>
    <submittedName>
        <fullName evidence="2">Uncharacterized protein</fullName>
    </submittedName>
</protein>
<reference evidence="2 3" key="1">
    <citation type="journal article" date="2020" name="Cell">
        <title>Large-Scale Comparative Analyses of Tick Genomes Elucidate Their Genetic Diversity and Vector Capacities.</title>
        <authorList>
            <consortium name="Tick Genome and Microbiome Consortium (TIGMIC)"/>
            <person name="Jia N."/>
            <person name="Wang J."/>
            <person name="Shi W."/>
            <person name="Du L."/>
            <person name="Sun Y."/>
            <person name="Zhan W."/>
            <person name="Jiang J.F."/>
            <person name="Wang Q."/>
            <person name="Zhang B."/>
            <person name="Ji P."/>
            <person name="Bell-Sakyi L."/>
            <person name="Cui X.M."/>
            <person name="Yuan T.T."/>
            <person name="Jiang B.G."/>
            <person name="Yang W.F."/>
            <person name="Lam T.T."/>
            <person name="Chang Q.C."/>
            <person name="Ding S.J."/>
            <person name="Wang X.J."/>
            <person name="Zhu J.G."/>
            <person name="Ruan X.D."/>
            <person name="Zhao L."/>
            <person name="Wei J.T."/>
            <person name="Ye R.Z."/>
            <person name="Que T.C."/>
            <person name="Du C.H."/>
            <person name="Zhou Y.H."/>
            <person name="Cheng J.X."/>
            <person name="Dai P.F."/>
            <person name="Guo W.B."/>
            <person name="Han X.H."/>
            <person name="Huang E.J."/>
            <person name="Li L.F."/>
            <person name="Wei W."/>
            <person name="Gao Y.C."/>
            <person name="Liu J.Z."/>
            <person name="Shao H.Z."/>
            <person name="Wang X."/>
            <person name="Wang C.C."/>
            <person name="Yang T.C."/>
            <person name="Huo Q.B."/>
            <person name="Li W."/>
            <person name="Chen H.Y."/>
            <person name="Chen S.E."/>
            <person name="Zhou L.G."/>
            <person name="Ni X.B."/>
            <person name="Tian J.H."/>
            <person name="Sheng Y."/>
            <person name="Liu T."/>
            <person name="Pan Y.S."/>
            <person name="Xia L.Y."/>
            <person name="Li J."/>
            <person name="Zhao F."/>
            <person name="Cao W.C."/>
        </authorList>
    </citation>
    <scope>NUCLEOTIDE SEQUENCE [LARGE SCALE GENOMIC DNA]</scope>
    <source>
        <strain evidence="2">HaeL-2018</strain>
    </source>
</reference>
<gene>
    <name evidence="2" type="ORF">HPB48_004866</name>
</gene>
<dbReference type="VEuPathDB" id="VectorBase:HLOH_061866"/>
<evidence type="ECO:0000256" key="1">
    <source>
        <dbReference type="SAM" id="Coils"/>
    </source>
</evidence>
<dbReference type="OrthoDB" id="6505652at2759"/>
<dbReference type="EMBL" id="JABSTR010000008">
    <property type="protein sequence ID" value="KAH9377742.1"/>
    <property type="molecule type" value="Genomic_DNA"/>
</dbReference>
<keyword evidence="3" id="KW-1185">Reference proteome</keyword>
<comment type="caution">
    <text evidence="2">The sequence shown here is derived from an EMBL/GenBank/DDBJ whole genome shotgun (WGS) entry which is preliminary data.</text>
</comment>
<dbReference type="AlphaFoldDB" id="A0A9J6GH19"/>
<accession>A0A9J6GH19</accession>
<organism evidence="2 3">
    <name type="scientific">Haemaphysalis longicornis</name>
    <name type="common">Bush tick</name>
    <dbReference type="NCBI Taxonomy" id="44386"/>
    <lineage>
        <taxon>Eukaryota</taxon>
        <taxon>Metazoa</taxon>
        <taxon>Ecdysozoa</taxon>
        <taxon>Arthropoda</taxon>
        <taxon>Chelicerata</taxon>
        <taxon>Arachnida</taxon>
        <taxon>Acari</taxon>
        <taxon>Parasitiformes</taxon>
        <taxon>Ixodida</taxon>
        <taxon>Ixodoidea</taxon>
        <taxon>Ixodidae</taxon>
        <taxon>Haemaphysalinae</taxon>
        <taxon>Haemaphysalis</taxon>
    </lineage>
</organism>
<dbReference type="Proteomes" id="UP000821853">
    <property type="component" value="Unassembled WGS sequence"/>
</dbReference>
<keyword evidence="1" id="KW-0175">Coiled coil</keyword>
<proteinExistence type="predicted"/>
<name>A0A9J6GH19_HAELO</name>
<evidence type="ECO:0000313" key="3">
    <source>
        <dbReference type="Proteomes" id="UP000821853"/>
    </source>
</evidence>